<dbReference type="SUPFAM" id="SSF53098">
    <property type="entry name" value="Ribonuclease H-like"/>
    <property type="match status" value="1"/>
</dbReference>
<evidence type="ECO:0000256" key="2">
    <source>
        <dbReference type="ARBA" id="ARBA00005601"/>
    </source>
</evidence>
<dbReference type="Pfam" id="PF21634">
    <property type="entry name" value="MOV-10_beta-barrel"/>
    <property type="match status" value="1"/>
</dbReference>
<evidence type="ECO:0000259" key="14">
    <source>
        <dbReference type="SMART" id="SM00382"/>
    </source>
</evidence>
<evidence type="ECO:0000256" key="10">
    <source>
        <dbReference type="ARBA" id="ARBA00023158"/>
    </source>
</evidence>
<dbReference type="InterPro" id="IPR026122">
    <property type="entry name" value="MOV-10/SDE3_DEXXQ/H-box"/>
</dbReference>
<evidence type="ECO:0000256" key="6">
    <source>
        <dbReference type="ARBA" id="ARBA00022801"/>
    </source>
</evidence>
<proteinExistence type="inferred from homology"/>
<feature type="region of interest" description="Disordered" evidence="13">
    <location>
        <begin position="1440"/>
        <end position="1467"/>
    </location>
</feature>
<keyword evidence="5" id="KW-0547">Nucleotide-binding</keyword>
<evidence type="ECO:0000256" key="1">
    <source>
        <dbReference type="ARBA" id="ARBA00004331"/>
    </source>
</evidence>
<dbReference type="CDD" id="cd18038">
    <property type="entry name" value="DEXXQc_Helz-like"/>
    <property type="match status" value="1"/>
</dbReference>
<gene>
    <name evidence="17" type="ORF">ACHHYP_07345</name>
</gene>
<dbReference type="SUPFAM" id="SSF52540">
    <property type="entry name" value="P-loop containing nucleoside triphosphate hydrolases"/>
    <property type="match status" value="1"/>
</dbReference>
<dbReference type="GO" id="GO:0008408">
    <property type="term" value="F:3'-5' exonuclease activity"/>
    <property type="evidence" value="ECO:0007669"/>
    <property type="project" value="InterPro"/>
</dbReference>
<evidence type="ECO:0000256" key="4">
    <source>
        <dbReference type="ARBA" id="ARBA00022490"/>
    </source>
</evidence>
<dbReference type="EMBL" id="JNBR01000075">
    <property type="protein sequence ID" value="OQR98973.1"/>
    <property type="molecule type" value="Genomic_DNA"/>
</dbReference>
<dbReference type="SMART" id="SM00487">
    <property type="entry name" value="DEXDc"/>
    <property type="match status" value="1"/>
</dbReference>
<dbReference type="InterPro" id="IPR014001">
    <property type="entry name" value="Helicase_ATP-bd"/>
</dbReference>
<comment type="subcellular location">
    <subcellularLocation>
        <location evidence="1">Cytoplasm</location>
        <location evidence="1">Cytoplasmic ribonucleoprotein granule</location>
    </subcellularLocation>
</comment>
<evidence type="ECO:0000256" key="3">
    <source>
        <dbReference type="ARBA" id="ARBA00012552"/>
    </source>
</evidence>
<dbReference type="PANTHER" id="PTHR45418:SF1">
    <property type="entry name" value="CANCER_TESTIS ANTIGEN 55"/>
    <property type="match status" value="1"/>
</dbReference>
<evidence type="ECO:0000256" key="7">
    <source>
        <dbReference type="ARBA" id="ARBA00022806"/>
    </source>
</evidence>
<evidence type="ECO:0000256" key="11">
    <source>
        <dbReference type="ARBA" id="ARBA00047984"/>
    </source>
</evidence>
<protein>
    <recommendedName>
        <fullName evidence="3">RNA helicase</fullName>
        <ecNumber evidence="3">3.6.4.13</ecNumber>
    </recommendedName>
</protein>
<dbReference type="GO" id="GO:0003678">
    <property type="term" value="F:DNA helicase activity"/>
    <property type="evidence" value="ECO:0007669"/>
    <property type="project" value="UniProtKB-EC"/>
</dbReference>
<keyword evidence="7 17" id="KW-0347">Helicase</keyword>
<organism evidence="17 18">
    <name type="scientific">Achlya hypogyna</name>
    <name type="common">Oomycete</name>
    <name type="synonym">Protoachlya hypogyna</name>
    <dbReference type="NCBI Taxonomy" id="1202772"/>
    <lineage>
        <taxon>Eukaryota</taxon>
        <taxon>Sar</taxon>
        <taxon>Stramenopiles</taxon>
        <taxon>Oomycota</taxon>
        <taxon>Saprolegniomycetes</taxon>
        <taxon>Saprolegniales</taxon>
        <taxon>Achlyaceae</taxon>
        <taxon>Achlya</taxon>
    </lineage>
</organism>
<dbReference type="Pfam" id="PF21633">
    <property type="entry name" value="MOV-10_Ig-like"/>
    <property type="match status" value="1"/>
</dbReference>
<keyword evidence="18" id="KW-1185">Reference proteome</keyword>
<keyword evidence="8" id="KW-0067">ATP-binding</keyword>
<accession>A0A1V9ZLW0</accession>
<comment type="caution">
    <text evidence="17">The sequence shown here is derived from an EMBL/GenBank/DDBJ whole genome shotgun (WGS) entry which is preliminary data.</text>
</comment>
<comment type="catalytic activity">
    <reaction evidence="11">
        <text>ATP + H2O = ADP + phosphate + H(+)</text>
        <dbReference type="Rhea" id="RHEA:13065"/>
        <dbReference type="ChEBI" id="CHEBI:15377"/>
        <dbReference type="ChEBI" id="CHEBI:15378"/>
        <dbReference type="ChEBI" id="CHEBI:30616"/>
        <dbReference type="ChEBI" id="CHEBI:43474"/>
        <dbReference type="ChEBI" id="CHEBI:456216"/>
        <dbReference type="EC" id="3.6.4.13"/>
    </reaction>
</comment>
<dbReference type="STRING" id="1202772.A0A1V9ZLW0"/>
<feature type="domain" description="AAA+ ATPase" evidence="14">
    <location>
        <begin position="896"/>
        <end position="1086"/>
    </location>
</feature>
<feature type="compositionally biased region" description="Acidic residues" evidence="13">
    <location>
        <begin position="1330"/>
        <end position="1342"/>
    </location>
</feature>
<comment type="similarity">
    <text evidence="2">Belongs to the DNA2/NAM7 helicase family. SDE3 subfamily.</text>
</comment>
<dbReference type="Pfam" id="PF13087">
    <property type="entry name" value="AAA_12"/>
    <property type="match status" value="1"/>
</dbReference>
<reference evidence="17 18" key="1">
    <citation type="journal article" date="2014" name="Genome Biol. Evol.">
        <title>The secreted proteins of Achlya hypogyna and Thraustotheca clavata identify the ancestral oomycete secretome and reveal gene acquisitions by horizontal gene transfer.</title>
        <authorList>
            <person name="Misner I."/>
            <person name="Blouin N."/>
            <person name="Leonard G."/>
            <person name="Richards T.A."/>
            <person name="Lane C.E."/>
        </authorList>
    </citation>
    <scope>NUCLEOTIDE SEQUENCE [LARGE SCALE GENOMIC DNA]</scope>
    <source>
        <strain evidence="17 18">ATCC 48635</strain>
    </source>
</reference>
<dbReference type="InterPro" id="IPR027417">
    <property type="entry name" value="P-loop_NTPase"/>
</dbReference>
<dbReference type="InterPro" id="IPR049080">
    <property type="entry name" value="MOV-10-like_beta-barrel"/>
</dbReference>
<evidence type="ECO:0000256" key="9">
    <source>
        <dbReference type="ARBA" id="ARBA00022884"/>
    </source>
</evidence>
<dbReference type="Gene3D" id="3.30.420.10">
    <property type="entry name" value="Ribonuclease H-like superfamily/Ribonuclease H"/>
    <property type="match status" value="1"/>
</dbReference>
<dbReference type="CDD" id="cd22249">
    <property type="entry name" value="UDM1_RNF168_RNF169-like"/>
    <property type="match status" value="1"/>
</dbReference>
<dbReference type="SMART" id="SM00382">
    <property type="entry name" value="AAA"/>
    <property type="match status" value="1"/>
</dbReference>
<dbReference type="Gene3D" id="3.40.50.300">
    <property type="entry name" value="P-loop containing nucleotide triphosphate hydrolases"/>
    <property type="match status" value="2"/>
</dbReference>
<dbReference type="Pfam" id="PF01612">
    <property type="entry name" value="DNA_pol_A_exo1"/>
    <property type="match status" value="1"/>
</dbReference>
<dbReference type="GO" id="GO:0005524">
    <property type="term" value="F:ATP binding"/>
    <property type="evidence" value="ECO:0007669"/>
    <property type="project" value="UniProtKB-KW"/>
</dbReference>
<evidence type="ECO:0000313" key="18">
    <source>
        <dbReference type="Proteomes" id="UP000243579"/>
    </source>
</evidence>
<evidence type="ECO:0000256" key="13">
    <source>
        <dbReference type="SAM" id="MobiDB-lite"/>
    </source>
</evidence>
<evidence type="ECO:0000256" key="8">
    <source>
        <dbReference type="ARBA" id="ARBA00022840"/>
    </source>
</evidence>
<evidence type="ECO:0000256" key="5">
    <source>
        <dbReference type="ARBA" id="ARBA00022741"/>
    </source>
</evidence>
<dbReference type="InterPro" id="IPR049077">
    <property type="entry name" value="MOV-10_Ig-like"/>
</dbReference>
<keyword evidence="10" id="KW-0943">RNA-mediated gene silencing</keyword>
<dbReference type="InterPro" id="IPR041679">
    <property type="entry name" value="DNA2/NAM7-like_C"/>
</dbReference>
<comment type="catalytic activity">
    <reaction evidence="12">
        <text>ATP + H2O = ADP + phosphate + H(+)</text>
        <dbReference type="Rhea" id="RHEA:13065"/>
        <dbReference type="ChEBI" id="CHEBI:15377"/>
        <dbReference type="ChEBI" id="CHEBI:15378"/>
        <dbReference type="ChEBI" id="CHEBI:30616"/>
        <dbReference type="ChEBI" id="CHEBI:43474"/>
        <dbReference type="ChEBI" id="CHEBI:456216"/>
        <dbReference type="EC" id="3.6.4.12"/>
    </reaction>
    <physiologicalReaction direction="left-to-right" evidence="12">
        <dbReference type="Rhea" id="RHEA:13066"/>
    </physiologicalReaction>
</comment>
<dbReference type="PANTHER" id="PTHR45418">
    <property type="entry name" value="CANCER/TESTIS ANTIGEN 55"/>
    <property type="match status" value="1"/>
</dbReference>
<dbReference type="GO" id="GO:0032574">
    <property type="term" value="F:5'-3' RNA helicase activity"/>
    <property type="evidence" value="ECO:0007669"/>
    <property type="project" value="InterPro"/>
</dbReference>
<evidence type="ECO:0000256" key="12">
    <source>
        <dbReference type="ARBA" id="ARBA00048432"/>
    </source>
</evidence>
<dbReference type="InterPro" id="IPR041677">
    <property type="entry name" value="DNA2/NAM7_AAA_11"/>
</dbReference>
<name>A0A1V9ZLW0_ACHHY</name>
<dbReference type="CDD" id="cd18808">
    <property type="entry name" value="SF1_C_Upf1"/>
    <property type="match status" value="1"/>
</dbReference>
<evidence type="ECO:0000259" key="16">
    <source>
        <dbReference type="SMART" id="SM00487"/>
    </source>
</evidence>
<dbReference type="InterPro" id="IPR036397">
    <property type="entry name" value="RNaseH_sf"/>
</dbReference>
<feature type="region of interest" description="Disordered" evidence="13">
    <location>
        <begin position="1322"/>
        <end position="1352"/>
    </location>
</feature>
<keyword evidence="6" id="KW-0378">Hydrolase</keyword>
<feature type="compositionally biased region" description="Basic and acidic residues" evidence="13">
    <location>
        <begin position="1447"/>
        <end position="1467"/>
    </location>
</feature>
<sequence>MDAATGKCLRKLSDYVRQHNGRVLQSQLPDFYAQTRATAKCERIVNSAGGIAAFVGLHGSSAPIPLTFTNDAIEFRDTIEAINALGDAVRRRGRTSTVVLLGTFRKAHPEYHFMWPNKPISSYEPFVEAHGHRGNGALVLSGAGPLRELTWTASLPTSRPAAEYVTTLARAKEVFKILAQAPTLMIDLEGDLTVNGRLSLMQITSTGNRVYVLDIYVCPSILTDPEIAAVLTSKLVVLHDARHDFRALDGQFGLRLSQLFDTQVAHQLLVGASTQVGLNVVLETYAGVVNTVKDDVQHRPGLWEQRPLPAKLLDYAGQDVEHLPAAFVAMKALMTPTKFAECLTKSLARLNKSTPAPQAQTPTPAAVPAAIAASLQRLAAFIEAQGGEILISSGLHEFYMQHPTAKASLKPTPTTKISAVIAQYGARISPGISVVDEKLRIGAQPAVTIATCLAHLVECLIQHKGKVEGGQLGQLYTQHRGLDDVIRSNGGKASAFVNTHGKFAKPAIAWRGGSLVFASEQSLPSAAQLLKEYGPKFVLNKYGVEISDDGAFAHPIETNANVTQVYKVFNRSTETMMLRRYFQVKTTKGKSPFRLGATVAANAPLPPRTQVEIPCTFTSANPGQYKAIFAFEFATPSGTKFMIGRVLDKVIAVDASMDAETRTAIAAATKRSRRKKRANLHFVRPDHNDVHSGAGTGGKRVVALKGYDIPKTLPQVDWSAPLALGNYKARFEHLLFVEELELVRQQKEFDIDGAHLVRKNARLYELEVPGLAEGRPSLMTGDKVWLSRGTRTFQGDVSQVRLDGIYISMPATFTSVFNDKATFNVRFIMSRVPLRHMHQGLATISAANHGALLFPPPYTPALPSATRVITMTRPINPEQARAIRDILHVATAPTPTKVPYLLFGPPGTGKTVTLAEMIVQLLKAKPTAKILVCAPSNAATDNIVERLAPSIPPHSANPRLLRVMAYCRRVKDTAASVLPYTTPNGEGGFAPVTLEQVRTAAVVVATIGSSNKLFNLGVVRGHFSLIAVDEAAQASEPEVLSVLGPLALASTAVLLAGDPEQLGPVIKSSVAATKGLDKSLMDRLIRRDLYKASHKTKLLRNYRSHPEILRVPNDLFYDGELIPCAGQSTTHNMVQWTALPAPSCPVIFHGIMGAELQDGDSPSWYNPYEVHFVLQYVKKMRTAAGGFCVAPEDIGVITPYAKQRQKLQQALKKAGYEGIMVGSVEQFQGNERRVIIISTVRSSTAFFADDDKFSLGFVNHPKRFNVAITRAKALLIVVGNPTILETSKVWRSFLLHCARLGAIAGVAPALAMATLRREAQAAAMDKSESDDGSESYESESDDGSALYESDVDDDDDLQVDYRSMYDQVAQSHAALEREEREAQETREREYLARYQEREAARRIEEERLDRQRQEANAEANARRIAALRAEEEEYMLSYARQQADSARAQEEERQMRRNKKAEECTIL</sequence>
<dbReference type="EC" id="3.6.4.13" evidence="3"/>
<dbReference type="GO" id="GO:0006139">
    <property type="term" value="P:nucleobase-containing compound metabolic process"/>
    <property type="evidence" value="ECO:0007669"/>
    <property type="project" value="InterPro"/>
</dbReference>
<dbReference type="Pfam" id="PF13086">
    <property type="entry name" value="AAA_11"/>
    <property type="match status" value="2"/>
</dbReference>
<dbReference type="GO" id="GO:0036464">
    <property type="term" value="C:cytoplasmic ribonucleoprotein granule"/>
    <property type="evidence" value="ECO:0007669"/>
    <property type="project" value="UniProtKB-SubCell"/>
</dbReference>
<feature type="domain" description="Helicase ATP-binding" evidence="16">
    <location>
        <begin position="870"/>
        <end position="1079"/>
    </location>
</feature>
<evidence type="ECO:0000313" key="17">
    <source>
        <dbReference type="EMBL" id="OQR98973.1"/>
    </source>
</evidence>
<dbReference type="FunFam" id="3.40.50.300:FF:000608">
    <property type="entry name" value="Mov10 RISC complex RNA helicase"/>
    <property type="match status" value="1"/>
</dbReference>
<evidence type="ECO:0000259" key="15">
    <source>
        <dbReference type="SMART" id="SM00474"/>
    </source>
</evidence>
<feature type="domain" description="3'-5' exonuclease" evidence="15">
    <location>
        <begin position="162"/>
        <end position="335"/>
    </location>
</feature>
<dbReference type="GO" id="GO:0031047">
    <property type="term" value="P:regulatory ncRNA-mediated gene silencing"/>
    <property type="evidence" value="ECO:0007669"/>
    <property type="project" value="UniProtKB-KW"/>
</dbReference>
<dbReference type="InterPro" id="IPR047187">
    <property type="entry name" value="SF1_C_Upf1"/>
</dbReference>
<dbReference type="InterPro" id="IPR012337">
    <property type="entry name" value="RNaseH-like_sf"/>
</dbReference>
<dbReference type="SMART" id="SM00474">
    <property type="entry name" value="35EXOc"/>
    <property type="match status" value="1"/>
</dbReference>
<keyword evidence="4" id="KW-0963">Cytoplasm</keyword>
<dbReference type="InterPro" id="IPR003593">
    <property type="entry name" value="AAA+_ATPase"/>
</dbReference>
<keyword evidence="9" id="KW-0694">RNA-binding</keyword>
<dbReference type="Proteomes" id="UP000243579">
    <property type="component" value="Unassembled WGS sequence"/>
</dbReference>
<dbReference type="OrthoDB" id="6513042at2759"/>
<dbReference type="InterPro" id="IPR002562">
    <property type="entry name" value="3'-5'_exonuclease_dom"/>
</dbReference>
<dbReference type="GO" id="GO:0003723">
    <property type="term" value="F:RNA binding"/>
    <property type="evidence" value="ECO:0007669"/>
    <property type="project" value="UniProtKB-KW"/>
</dbReference>